<evidence type="ECO:0000256" key="2">
    <source>
        <dbReference type="ARBA" id="ARBA00022884"/>
    </source>
</evidence>
<dbReference type="Gene3D" id="2.40.280.10">
    <property type="match status" value="1"/>
</dbReference>
<protein>
    <recommendedName>
        <fullName evidence="3">SsrA-binding protein</fullName>
    </recommendedName>
    <alternativeName>
        <fullName evidence="3">Small protein B</fullName>
    </alternativeName>
</protein>
<dbReference type="CDD" id="cd09294">
    <property type="entry name" value="SmpB"/>
    <property type="match status" value="1"/>
</dbReference>
<dbReference type="HAMAP" id="MF_00023">
    <property type="entry name" value="SmpB"/>
    <property type="match status" value="1"/>
</dbReference>
<sequence>MKEIAKNKKALHEYSIIETYEAGIVLKGSETKALRMGRANLKDSFVRIIRGEIFLLNAHIAHLATTHSHYRPDERGARKLLMHRKQIDKLFGSVTRDGYTLIALTIYLNDKNLFKVRVALAKGKNLHDKRETLKKKQADLEAKSAMKNFNKFQQ</sequence>
<organism evidence="4 5">
    <name type="scientific">Campylobacter majalis</name>
    <dbReference type="NCBI Taxonomy" id="2790656"/>
    <lineage>
        <taxon>Bacteria</taxon>
        <taxon>Pseudomonadati</taxon>
        <taxon>Campylobacterota</taxon>
        <taxon>Epsilonproteobacteria</taxon>
        <taxon>Campylobacterales</taxon>
        <taxon>Campylobacteraceae</taxon>
        <taxon>Campylobacter</taxon>
    </lineage>
</organism>
<dbReference type="SUPFAM" id="SSF74982">
    <property type="entry name" value="Small protein B (SmpB)"/>
    <property type="match status" value="1"/>
</dbReference>
<dbReference type="RefSeq" id="WP_229933284.1">
    <property type="nucleotide sequence ID" value="NZ_CAJHOF010000015.1"/>
</dbReference>
<gene>
    <name evidence="3 4" type="primary">smpB</name>
    <name evidence="4" type="ORF">LMG7974_01502</name>
</gene>
<evidence type="ECO:0000256" key="1">
    <source>
        <dbReference type="ARBA" id="ARBA00022490"/>
    </source>
</evidence>
<comment type="subcellular location">
    <subcellularLocation>
        <location evidence="3">Cytoplasm</location>
    </subcellularLocation>
    <text evidence="3">The tmRNA-SmpB complex associates with stalled 70S ribosomes.</text>
</comment>
<dbReference type="Pfam" id="PF01668">
    <property type="entry name" value="SmpB"/>
    <property type="match status" value="1"/>
</dbReference>
<reference evidence="4 5" key="1">
    <citation type="submission" date="2020-11" db="EMBL/GenBank/DDBJ databases">
        <authorList>
            <person name="Peeters C."/>
        </authorList>
    </citation>
    <scope>NUCLEOTIDE SEQUENCE [LARGE SCALE GENOMIC DNA]</scope>
    <source>
        <strain evidence="4 5">LMG 7974</strain>
    </source>
</reference>
<name>A0ABN7KA31_9BACT</name>
<accession>A0ABN7KA31</accession>
<evidence type="ECO:0000313" key="4">
    <source>
        <dbReference type="EMBL" id="CAD7289383.1"/>
    </source>
</evidence>
<proteinExistence type="inferred from homology"/>
<dbReference type="EMBL" id="CAJHOF010000015">
    <property type="protein sequence ID" value="CAD7289383.1"/>
    <property type="molecule type" value="Genomic_DNA"/>
</dbReference>
<keyword evidence="1 3" id="KW-0963">Cytoplasm</keyword>
<dbReference type="InterPro" id="IPR023620">
    <property type="entry name" value="SmpB"/>
</dbReference>
<comment type="similarity">
    <text evidence="3">Belongs to the SmpB family.</text>
</comment>
<dbReference type="InterPro" id="IPR000037">
    <property type="entry name" value="SsrA-bd_prot"/>
</dbReference>
<dbReference type="PANTHER" id="PTHR30308">
    <property type="entry name" value="TMRNA-BINDING COMPONENT OF TRANS-TRANSLATION TAGGING COMPLEX"/>
    <property type="match status" value="1"/>
</dbReference>
<keyword evidence="2 3" id="KW-0694">RNA-binding</keyword>
<keyword evidence="5" id="KW-1185">Reference proteome</keyword>
<dbReference type="NCBIfam" id="NF003843">
    <property type="entry name" value="PRK05422.1"/>
    <property type="match status" value="1"/>
</dbReference>
<comment type="caution">
    <text evidence="4">The sequence shown here is derived from an EMBL/GenBank/DDBJ whole genome shotgun (WGS) entry which is preliminary data.</text>
</comment>
<dbReference type="Proteomes" id="UP000789803">
    <property type="component" value="Unassembled WGS sequence"/>
</dbReference>
<evidence type="ECO:0000256" key="3">
    <source>
        <dbReference type="HAMAP-Rule" id="MF_00023"/>
    </source>
</evidence>
<dbReference type="PANTHER" id="PTHR30308:SF2">
    <property type="entry name" value="SSRA-BINDING PROTEIN"/>
    <property type="match status" value="1"/>
</dbReference>
<evidence type="ECO:0000313" key="5">
    <source>
        <dbReference type="Proteomes" id="UP000789803"/>
    </source>
</evidence>
<dbReference type="NCBIfam" id="TIGR00086">
    <property type="entry name" value="smpB"/>
    <property type="match status" value="1"/>
</dbReference>
<comment type="function">
    <text evidence="3">Required for rescue of stalled ribosomes mediated by trans-translation. Binds to transfer-messenger RNA (tmRNA), required for stable association of tmRNA with ribosomes. tmRNA and SmpB together mimic tRNA shape, replacing the anticodon stem-loop with SmpB. tmRNA is encoded by the ssrA gene; the 2 termini fold to resemble tRNA(Ala) and it encodes a 'tag peptide', a short internal open reading frame. During trans-translation Ala-aminoacylated tmRNA acts like a tRNA, entering the A-site of stalled ribosomes, displacing the stalled mRNA. The ribosome then switches to translate the ORF on the tmRNA; the nascent peptide is terminated with the 'tag peptide' encoded by the tmRNA and targeted for degradation. The ribosome is freed to recommence translation, which seems to be the essential function of trans-translation.</text>
</comment>